<sequence length="108" mass="12815">MVKNTAGVEAYPSVERGHSALAYPMNELRNDEYEDDWERYKDFKNSIKANDKVKKRKHEAHISLHERLDDRIDKGTQLVTTSITITMIMSWCFKLHRGLLRWKHIVEE</sequence>
<organism evidence="1 2">
    <name type="scientific">Gigaspora margarita</name>
    <dbReference type="NCBI Taxonomy" id="4874"/>
    <lineage>
        <taxon>Eukaryota</taxon>
        <taxon>Fungi</taxon>
        <taxon>Fungi incertae sedis</taxon>
        <taxon>Mucoromycota</taxon>
        <taxon>Glomeromycotina</taxon>
        <taxon>Glomeromycetes</taxon>
        <taxon>Diversisporales</taxon>
        <taxon>Gigasporaceae</taxon>
        <taxon>Gigaspora</taxon>
    </lineage>
</organism>
<gene>
    <name evidence="1" type="ORF">GMARGA_LOCUS18796</name>
</gene>
<proteinExistence type="predicted"/>
<keyword evidence="2" id="KW-1185">Reference proteome</keyword>
<dbReference type="EMBL" id="CAJVQB010015261">
    <property type="protein sequence ID" value="CAG8773455.1"/>
    <property type="molecule type" value="Genomic_DNA"/>
</dbReference>
<evidence type="ECO:0000313" key="1">
    <source>
        <dbReference type="EMBL" id="CAG8773455.1"/>
    </source>
</evidence>
<dbReference type="Proteomes" id="UP000789901">
    <property type="component" value="Unassembled WGS sequence"/>
</dbReference>
<comment type="caution">
    <text evidence="1">The sequence shown here is derived from an EMBL/GenBank/DDBJ whole genome shotgun (WGS) entry which is preliminary data.</text>
</comment>
<accession>A0ABN7VHY0</accession>
<reference evidence="1 2" key="1">
    <citation type="submission" date="2021-06" db="EMBL/GenBank/DDBJ databases">
        <authorList>
            <person name="Kallberg Y."/>
            <person name="Tangrot J."/>
            <person name="Rosling A."/>
        </authorList>
    </citation>
    <scope>NUCLEOTIDE SEQUENCE [LARGE SCALE GENOMIC DNA]</scope>
    <source>
        <strain evidence="1 2">120-4 pot B 10/14</strain>
    </source>
</reference>
<protein>
    <submittedName>
        <fullName evidence="1">11205_t:CDS:1</fullName>
    </submittedName>
</protein>
<feature type="non-terminal residue" evidence="1">
    <location>
        <position position="108"/>
    </location>
</feature>
<evidence type="ECO:0000313" key="2">
    <source>
        <dbReference type="Proteomes" id="UP000789901"/>
    </source>
</evidence>
<name>A0ABN7VHY0_GIGMA</name>